<dbReference type="InterPro" id="IPR036365">
    <property type="entry name" value="PGBD-like_sf"/>
</dbReference>
<evidence type="ECO:0000313" key="2">
    <source>
        <dbReference type="EMBL" id="GLO66098.1"/>
    </source>
</evidence>
<dbReference type="Gene3D" id="1.10.101.10">
    <property type="entry name" value="PGBD-like superfamily/PGBD"/>
    <property type="match status" value="1"/>
</dbReference>
<dbReference type="Proteomes" id="UP001275436">
    <property type="component" value="Unassembled WGS sequence"/>
</dbReference>
<keyword evidence="3" id="KW-1185">Reference proteome</keyword>
<name>A0ABQ5TGV2_9BACI</name>
<accession>A0ABQ5TGV2</accession>
<evidence type="ECO:0000259" key="1">
    <source>
        <dbReference type="Pfam" id="PF01471"/>
    </source>
</evidence>
<organism evidence="2 3">
    <name type="scientific">Oceanobacillus kimchii</name>
    <dbReference type="NCBI Taxonomy" id="746691"/>
    <lineage>
        <taxon>Bacteria</taxon>
        <taxon>Bacillati</taxon>
        <taxon>Bacillota</taxon>
        <taxon>Bacilli</taxon>
        <taxon>Bacillales</taxon>
        <taxon>Bacillaceae</taxon>
        <taxon>Oceanobacillus</taxon>
    </lineage>
</organism>
<evidence type="ECO:0000313" key="3">
    <source>
        <dbReference type="Proteomes" id="UP001275436"/>
    </source>
</evidence>
<dbReference type="InterPro" id="IPR036366">
    <property type="entry name" value="PGBDSf"/>
</dbReference>
<dbReference type="Pfam" id="PF01471">
    <property type="entry name" value="PG_binding_1"/>
    <property type="match status" value="1"/>
</dbReference>
<dbReference type="SUPFAM" id="SSF47090">
    <property type="entry name" value="PGBD-like"/>
    <property type="match status" value="1"/>
</dbReference>
<dbReference type="InterPro" id="IPR002477">
    <property type="entry name" value="Peptidoglycan-bd-like"/>
</dbReference>
<protein>
    <recommendedName>
        <fullName evidence="1">Peptidoglycan binding-like domain-containing protein</fullName>
    </recommendedName>
</protein>
<comment type="caution">
    <text evidence="2">The sequence shown here is derived from an EMBL/GenBank/DDBJ whole genome shotgun (WGS) entry which is preliminary data.</text>
</comment>
<dbReference type="RefSeq" id="WP_077596421.1">
    <property type="nucleotide sequence ID" value="NZ_BSKO01000001.1"/>
</dbReference>
<proteinExistence type="predicted"/>
<reference evidence="2 3" key="1">
    <citation type="submission" date="2023-02" db="EMBL/GenBank/DDBJ databases">
        <title>Oceanobacillus kimchii IFOP_LL358 isolated form Alexandrium catenella lab strain.</title>
        <authorList>
            <person name="Gajardo G."/>
            <person name="Ueki S."/>
            <person name="Maruyama F."/>
        </authorList>
    </citation>
    <scope>NUCLEOTIDE SEQUENCE [LARGE SCALE GENOMIC DNA]</scope>
    <source>
        <strain evidence="2 3">IFOP_LL358</strain>
    </source>
</reference>
<dbReference type="EMBL" id="BSKO01000001">
    <property type="protein sequence ID" value="GLO66098.1"/>
    <property type="molecule type" value="Genomic_DNA"/>
</dbReference>
<sequence length="48" mass="5410">MLLIRYIVGVKADGVFGEKTETAVKAYQKRHGLLVDGIVGKKTWNKMF</sequence>
<feature type="domain" description="Peptidoglycan binding-like" evidence="1">
    <location>
        <begin position="10"/>
        <end position="47"/>
    </location>
</feature>
<gene>
    <name evidence="2" type="ORF">MACH08_18820</name>
</gene>